<feature type="domain" description="Cadherin" evidence="5">
    <location>
        <begin position="2226"/>
        <end position="2370"/>
    </location>
</feature>
<feature type="domain" description="Cadherin" evidence="5">
    <location>
        <begin position="1633"/>
        <end position="1778"/>
    </location>
</feature>
<proteinExistence type="predicted"/>
<gene>
    <name evidence="6" type="ordered locus">Q7C_501</name>
</gene>
<dbReference type="PROSITE" id="PS50268">
    <property type="entry name" value="CADHERIN_2"/>
    <property type="match status" value="2"/>
</dbReference>
<dbReference type="GO" id="GO:0009653">
    <property type="term" value="P:anatomical structure morphogenesis"/>
    <property type="evidence" value="ECO:0007669"/>
    <property type="project" value="TreeGrafter"/>
</dbReference>
<dbReference type="HOGENOM" id="CLU_229040_0_0_6"/>
<dbReference type="InterPro" id="IPR025592">
    <property type="entry name" value="DUF4347"/>
</dbReference>
<dbReference type="Pfam" id="PF14252">
    <property type="entry name" value="DUF4347"/>
    <property type="match status" value="1"/>
</dbReference>
<dbReference type="GO" id="GO:0007156">
    <property type="term" value="P:homophilic cell adhesion via plasma membrane adhesion molecules"/>
    <property type="evidence" value="ECO:0007669"/>
    <property type="project" value="InterPro"/>
</dbReference>
<organism evidence="6 7">
    <name type="scientific">Methylophaga frappieri (strain ATCC BAA-2434 / DSM 25690 / JAM7)</name>
    <dbReference type="NCBI Taxonomy" id="754477"/>
    <lineage>
        <taxon>Bacteria</taxon>
        <taxon>Pseudomonadati</taxon>
        <taxon>Pseudomonadota</taxon>
        <taxon>Gammaproteobacteria</taxon>
        <taxon>Thiotrichales</taxon>
        <taxon>Piscirickettsiaceae</taxon>
        <taxon>Methylophaga</taxon>
    </lineage>
</organism>
<sequence>MVIGNMSQQKGFNSIFKSKTQRLALEPRIVFDAALPIAIAEQADNANHTESPTSAEPHQNSENQGDFSPEFSAESSTGRQIVFIDAGIENQQSIANQFANSEVILLNGEQDGLLQIAEAVAGRNDIEAIHLFSHGSDGQLQLGNSTVNEVTLTQDYSEALSQIRAVLSVDADILLYGCDVAGSAEGQSFVAALAAATGADIAASTDLTGAKALGGDWDLEWQAGAIESQVVEVSGFTGLLGAPEITDAQAVDTRSTDEDVPLTITGISVTDDDAGVELQVAISVTGGSITLAGAGWAVTAGADGTSAVTITGTEAEINSALNGMVFTPVTNSNSLDPAYTPLIDITVNDVDTPDGPTNIQISNINVVAINDAPTISGGTPLEVNEGGTSSFSAATAASFGFTQAQLGLSDIDNQAVQTIIKIAAVPANGDLRLNGNLIAVGSTFAASDINNLSYQHNGSQVTSVTTDTFLITVDDGAGGLITNQSVSVNINPINQAPTLEGSITVIEGETAVNLADNGLLIAPFNSSRGAISFFDPEGGTAQNYEITSLPINGTLFYNGVAIVAASVGTPFVVADPGLLTYSHSGGENSTDSFNMQVQDDGGGEGNVLSDSATIQLNIVPNNDDPVLNTNVAQTMAPGSTSITLTPAMLEVTDVDSANTSLTYTLTSVPNPAEGYFTVNGQTLTVGATFTQADINAGNVTFVTLSDTPRTDSMTFTVKDGGIRLFPDSRDGGIYDNPSQGSPLTPITFDVVVPDTVTVSPDPVPGAADINTPPTSGGTNTIDAADLNEGGTFNFSNTELLITDAESSPDELVYRLVSLPTSGLIRLNGAELTYNQTFTQADINNGNVSFVHSGDEDFVDSFSYTISDGNTESAPQSFSIAATPQNDTPEAVNNSAIFVGENNTVVINGANIVLSDRDNSASDNETGNAVNDELSFRITVDTLHGELRLDGVLITANTTIVTLAQLQNGDLTYTHLGSENFSDSFSLVPLDDSGVVVPTATNASSEGSTLIVPITIFPANDATTFVSKRQLIAGEAGAVVEGGSRVIGGAQSYATINGVSGSGLPTPDPNLSNAHLVFGDDDNSSIQRQYRITDATNNGSLFLNTTALGVGSVFTQDDLDSGRISYQHDGTETSNDSFDYVVSDGDWTSNDSVSVAQGLPSPPGSTFLIEITPTNDIAEISGPDNLDVFAAGAATTAVPVITLADLDLDDGITAGETDFMRIEVSVVGTGANLLNYTAADPSSFVSGKGTDVMILQGTKAEIDAVLASLTIAFSADLDDDNLILRVVADDRLYDNSGSLLANANGGPVNDDGSAINAANNRVTHDITLRVSNSNDVPVITNVSGFTVDEDAEITLGGFALSDADSFDEDVTATIELFNDAGRTTLASSANEGRLRLSSQPDVVITGNNSNTITITGNITDVENALNALRFQGRGDFNGPGLGNGTLYLRSTIADFDHAGGQQTATVDNDITITPVNDAPVLAINATLTNGLSLDSGTSININAEGGSFTLNDNRDTSEGAADLISVSVAATNTVGGASYGTLTATTSGGAIISNDNTATITITGTAADVEATLNSLVYTPTDANVDTVVRIRTTADDRDGGVGNGTEGVGVDGNNTDSEDFFIEVSGTNDAPVITLPVNPTVLEDSTANAISGISISDTDDFGSDLQVSLSLAGTPKGTINLSTIAGLTFSTGDGTNDTAMVFTGTKAAINTALASLTFTPTGDQNTVAFTQDLTVNVDDQGNTGTGGALTDSETLQITITPVNDAPLRTAASTSLPAVPEDTANPVGDTVSNIFGPRFDDSTDTVTNGSTANTLAGVAIVDNAATAAQGVWQYNSGGGWLAIPATASLANPFLLSSTDQVRFLAQPDWNGTPGDLTVRLIDSSSGAVATGAGADLSGGATGDTTAFSNAANAVTLGTAITAVNDAPVASGSGTLASINEDNTNPAGAALSSVITSSQYDDSTDTVAGGSSATALGGIAIIGNAANPATEGSWQYNSGSGWVTITNVGLSSGNALVLPATADIRFLPVAEYSGTPGALTVHLADSVQAEASGQDISGNLGTTETWSADSINIATAVNPVNDTPVVSGVATTHTYIENDPALVLEPALSLADVDDADLNQAVITIASGFSAGDTLALDAALATSLGLTVDSSVPGTLTISGNATKAEYQSLLRTVNYSSSSDNPGSADRTINWTVRDENSEAAANGQQTSTVVNTTVEVTPVNDAPVITLPANPTVLEDSTANAIGISIADADDSGSDLQVSLSLAGTPKGTINLSTIAGLTFSTGDGTNDTAMVFTGTKAAINTALASLTFTPTGDQNTVAFTQDLTVNVDDQGNTGTGGALTDSETLQITITPVNDAPLRTAASTSLPAVPEDTANPVGDTVSNIFGPRFDDSTDTVTNGSTANTLAGVAIVDNAATAAQGVWQYNSGGGW</sequence>
<dbReference type="PATRIC" id="fig|754477.3.peg.495"/>
<keyword evidence="7" id="KW-1185">Reference proteome</keyword>
<evidence type="ECO:0000313" key="7">
    <source>
        <dbReference type="Proteomes" id="UP000009145"/>
    </source>
</evidence>
<reference evidence="6 7" key="1">
    <citation type="journal article" date="2012" name="J. Bacteriol.">
        <title>Complete genome sequences of Methylophaga sp. strain JAM1 and Methylophaga sp. strain JAM7.</title>
        <authorList>
            <person name="Villeneuve C."/>
            <person name="Martineau C."/>
            <person name="Mauffrey F."/>
            <person name="Villemur R."/>
        </authorList>
    </citation>
    <scope>NUCLEOTIDE SEQUENCE [LARGE SCALE GENOMIC DNA]</scope>
    <source>
        <strain evidence="6 7">JAM7</strain>
    </source>
</reference>
<feature type="region of interest" description="Disordered" evidence="4">
    <location>
        <begin position="45"/>
        <end position="72"/>
    </location>
</feature>
<evidence type="ECO:0000256" key="2">
    <source>
        <dbReference type="ARBA" id="ARBA00022737"/>
    </source>
</evidence>
<accession>I1YFI1</accession>
<dbReference type="KEGG" id="mec:Q7C_501"/>
<dbReference type="InterPro" id="IPR002126">
    <property type="entry name" value="Cadherin-like_dom"/>
</dbReference>
<protein>
    <recommendedName>
        <fullName evidence="5">Cadherin domain-containing protein</fullName>
    </recommendedName>
</protein>
<name>I1YFI1_METFJ</name>
<evidence type="ECO:0000256" key="1">
    <source>
        <dbReference type="ARBA" id="ARBA00022729"/>
    </source>
</evidence>
<dbReference type="GO" id="GO:0005509">
    <property type="term" value="F:calcium ion binding"/>
    <property type="evidence" value="ECO:0007669"/>
    <property type="project" value="InterPro"/>
</dbReference>
<dbReference type="InterPro" id="IPR051561">
    <property type="entry name" value="FRAS1_ECM"/>
</dbReference>
<evidence type="ECO:0000259" key="5">
    <source>
        <dbReference type="PROSITE" id="PS50268"/>
    </source>
</evidence>
<evidence type="ECO:0000313" key="6">
    <source>
        <dbReference type="EMBL" id="AFJ01674.1"/>
    </source>
</evidence>
<keyword evidence="2" id="KW-0677">Repeat</keyword>
<dbReference type="InterPro" id="IPR039005">
    <property type="entry name" value="CSPG_rpt"/>
</dbReference>
<dbReference type="EMBL" id="CP003380">
    <property type="protein sequence ID" value="AFJ01674.1"/>
    <property type="molecule type" value="Genomic_DNA"/>
</dbReference>
<feature type="region of interest" description="Disordered" evidence="4">
    <location>
        <begin position="1595"/>
        <end position="1614"/>
    </location>
</feature>
<keyword evidence="3" id="KW-0325">Glycoprotein</keyword>
<dbReference type="Proteomes" id="UP000009145">
    <property type="component" value="Chromosome"/>
</dbReference>
<dbReference type="Pfam" id="PF16184">
    <property type="entry name" value="Cadherin_3"/>
    <property type="match status" value="3"/>
</dbReference>
<feature type="compositionally biased region" description="Gly residues" evidence="4">
    <location>
        <begin position="1600"/>
        <end position="1610"/>
    </location>
</feature>
<dbReference type="eggNOG" id="COG2982">
    <property type="taxonomic scope" value="Bacteria"/>
</dbReference>
<feature type="compositionally biased region" description="Polar residues" evidence="4">
    <location>
        <begin position="45"/>
        <end position="66"/>
    </location>
</feature>
<dbReference type="PANTHER" id="PTHR45739:SF8">
    <property type="entry name" value="FRAS1-RELATED EXTRACELLULAR MATRIX PROTEIN 1"/>
    <property type="match status" value="1"/>
</dbReference>
<dbReference type="STRING" id="754477.Q7C_501"/>
<keyword evidence="1" id="KW-0732">Signal</keyword>
<dbReference type="PROSITE" id="PS51854">
    <property type="entry name" value="CSPG"/>
    <property type="match status" value="3"/>
</dbReference>
<dbReference type="PANTHER" id="PTHR45739">
    <property type="entry name" value="MATRIX PROTEIN, PUTATIVE-RELATED"/>
    <property type="match status" value="1"/>
</dbReference>
<evidence type="ECO:0000256" key="4">
    <source>
        <dbReference type="SAM" id="MobiDB-lite"/>
    </source>
</evidence>
<dbReference type="OrthoDB" id="5618630at2"/>
<dbReference type="eggNOG" id="COG2931">
    <property type="taxonomic scope" value="Bacteria"/>
</dbReference>
<evidence type="ECO:0000256" key="3">
    <source>
        <dbReference type="ARBA" id="ARBA00023180"/>
    </source>
</evidence>
<dbReference type="GO" id="GO:0016020">
    <property type="term" value="C:membrane"/>
    <property type="evidence" value="ECO:0007669"/>
    <property type="project" value="InterPro"/>
</dbReference>